<dbReference type="InterPro" id="IPR036388">
    <property type="entry name" value="WH-like_DNA-bd_sf"/>
</dbReference>
<evidence type="ECO:0000256" key="2">
    <source>
        <dbReference type="PROSITE-ProRule" id="PRU00169"/>
    </source>
</evidence>
<feature type="domain" description="Response regulatory" evidence="4">
    <location>
        <begin position="6"/>
        <end position="119"/>
    </location>
</feature>
<proteinExistence type="predicted"/>
<dbReference type="KEGG" id="emo:DM558_01305"/>
<dbReference type="SUPFAM" id="SSF46894">
    <property type="entry name" value="C-terminal effector domain of the bipartite response regulators"/>
    <property type="match status" value="1"/>
</dbReference>
<dbReference type="Proteomes" id="UP000273143">
    <property type="component" value="Chromosome"/>
</dbReference>
<keyword evidence="1 3" id="KW-0238">DNA-binding</keyword>
<name>A0A3Q9JJZ4_9GAMM</name>
<protein>
    <submittedName>
        <fullName evidence="6">Response regulator</fullName>
    </submittedName>
</protein>
<dbReference type="PANTHER" id="PTHR48111">
    <property type="entry name" value="REGULATOR OF RPOS"/>
    <property type="match status" value="1"/>
</dbReference>
<dbReference type="FunFam" id="1.10.10.10:FF:000210">
    <property type="entry name" value="Winged-helix transcriptional response regulator KdpE"/>
    <property type="match status" value="1"/>
</dbReference>
<evidence type="ECO:0000256" key="3">
    <source>
        <dbReference type="PROSITE-ProRule" id="PRU01091"/>
    </source>
</evidence>
<keyword evidence="7" id="KW-1185">Reference proteome</keyword>
<dbReference type="SMART" id="SM00862">
    <property type="entry name" value="Trans_reg_C"/>
    <property type="match status" value="1"/>
</dbReference>
<sequence length="228" mass="26153">MEKNHSVLIVEDTEHIRKLLSQALIEEGWQVYECDSVSRALIETASRQPSMVLLDLGLSDGDGKQFIQEVRQWSHLPIIVLTARHDEAEKVAALDMGADDYITKPFGIPELLARMRAQIRRIDIKSTASNTFIFGDVTIDFSTHRILKGDQEIHLTPTEYKLLSELIKNVGRVCTQRQLLLAVWGPNYVEQPHYLRIYMGHLRQKLETEPTNPQHLLTETAIGYRLIR</sequence>
<dbReference type="SMART" id="SM00448">
    <property type="entry name" value="REC"/>
    <property type="match status" value="1"/>
</dbReference>
<evidence type="ECO:0000256" key="1">
    <source>
        <dbReference type="ARBA" id="ARBA00023125"/>
    </source>
</evidence>
<dbReference type="Gene3D" id="3.40.50.2300">
    <property type="match status" value="1"/>
</dbReference>
<dbReference type="Pfam" id="PF00486">
    <property type="entry name" value="Trans_reg_C"/>
    <property type="match status" value="1"/>
</dbReference>
<dbReference type="GO" id="GO:0005829">
    <property type="term" value="C:cytosol"/>
    <property type="evidence" value="ECO:0007669"/>
    <property type="project" value="TreeGrafter"/>
</dbReference>
<dbReference type="InterPro" id="IPR001789">
    <property type="entry name" value="Sig_transdc_resp-reg_receiver"/>
</dbReference>
<accession>A0A3Q9JJZ4</accession>
<evidence type="ECO:0000259" key="4">
    <source>
        <dbReference type="PROSITE" id="PS50110"/>
    </source>
</evidence>
<dbReference type="InterPro" id="IPR001867">
    <property type="entry name" value="OmpR/PhoB-type_DNA-bd"/>
</dbReference>
<reference evidence="7" key="1">
    <citation type="submission" date="2018-06" db="EMBL/GenBank/DDBJ databases">
        <title>Complete genome of Pseudomonas insecticola strain QZS01.</title>
        <authorList>
            <person name="Wang J."/>
            <person name="Su Q."/>
        </authorList>
    </citation>
    <scope>NUCLEOTIDE SEQUENCE [LARGE SCALE GENOMIC DNA]</scope>
    <source>
        <strain evidence="7">QZS01</strain>
    </source>
</reference>
<dbReference type="InterPro" id="IPR016032">
    <property type="entry name" value="Sig_transdc_resp-reg_C-effctor"/>
</dbReference>
<dbReference type="PANTHER" id="PTHR48111:SF50">
    <property type="entry name" value="KDP OPERON TRANSCRIPTIONAL REGULATORY PROTEIN KDPE"/>
    <property type="match status" value="1"/>
</dbReference>
<dbReference type="GO" id="GO:0000156">
    <property type="term" value="F:phosphorelay response regulator activity"/>
    <property type="evidence" value="ECO:0007669"/>
    <property type="project" value="TreeGrafter"/>
</dbReference>
<evidence type="ECO:0000313" key="6">
    <source>
        <dbReference type="EMBL" id="AZS49495.1"/>
    </source>
</evidence>
<dbReference type="GO" id="GO:0006355">
    <property type="term" value="P:regulation of DNA-templated transcription"/>
    <property type="evidence" value="ECO:0007669"/>
    <property type="project" value="InterPro"/>
</dbReference>
<dbReference type="Gene3D" id="1.10.10.10">
    <property type="entry name" value="Winged helix-like DNA-binding domain superfamily/Winged helix DNA-binding domain"/>
    <property type="match status" value="1"/>
</dbReference>
<dbReference type="SUPFAM" id="SSF52172">
    <property type="entry name" value="CheY-like"/>
    <property type="match status" value="1"/>
</dbReference>
<evidence type="ECO:0000259" key="5">
    <source>
        <dbReference type="PROSITE" id="PS51755"/>
    </source>
</evidence>
<keyword evidence="2" id="KW-0597">Phosphoprotein</keyword>
<dbReference type="RefSeq" id="WP_127161706.1">
    <property type="nucleotide sequence ID" value="NZ_CP029822.1"/>
</dbReference>
<dbReference type="Pfam" id="PF00072">
    <property type="entry name" value="Response_reg"/>
    <property type="match status" value="1"/>
</dbReference>
<dbReference type="EMBL" id="CP029822">
    <property type="protein sequence ID" value="AZS49495.1"/>
    <property type="molecule type" value="Genomic_DNA"/>
</dbReference>
<feature type="domain" description="OmpR/PhoB-type" evidence="5">
    <location>
        <begin position="129"/>
        <end position="228"/>
    </location>
</feature>
<organism evidence="6 7">
    <name type="scientific">Entomomonas moraniae</name>
    <dbReference type="NCBI Taxonomy" id="2213226"/>
    <lineage>
        <taxon>Bacteria</taxon>
        <taxon>Pseudomonadati</taxon>
        <taxon>Pseudomonadota</taxon>
        <taxon>Gammaproteobacteria</taxon>
        <taxon>Pseudomonadales</taxon>
        <taxon>Pseudomonadaceae</taxon>
        <taxon>Entomomonas</taxon>
    </lineage>
</organism>
<dbReference type="InterPro" id="IPR011006">
    <property type="entry name" value="CheY-like_superfamily"/>
</dbReference>
<dbReference type="InterPro" id="IPR039420">
    <property type="entry name" value="WalR-like"/>
</dbReference>
<dbReference type="CDD" id="cd00383">
    <property type="entry name" value="trans_reg_C"/>
    <property type="match status" value="1"/>
</dbReference>
<feature type="modified residue" description="4-aspartylphosphate" evidence="2">
    <location>
        <position position="55"/>
    </location>
</feature>
<gene>
    <name evidence="6" type="ORF">DM558_01305</name>
</gene>
<dbReference type="AlphaFoldDB" id="A0A3Q9JJZ4"/>
<dbReference type="GO" id="GO:0000976">
    <property type="term" value="F:transcription cis-regulatory region binding"/>
    <property type="evidence" value="ECO:0007669"/>
    <property type="project" value="TreeGrafter"/>
</dbReference>
<dbReference type="PROSITE" id="PS50110">
    <property type="entry name" value="RESPONSE_REGULATORY"/>
    <property type="match status" value="1"/>
</dbReference>
<dbReference type="GO" id="GO:0032993">
    <property type="term" value="C:protein-DNA complex"/>
    <property type="evidence" value="ECO:0007669"/>
    <property type="project" value="TreeGrafter"/>
</dbReference>
<feature type="DNA-binding region" description="OmpR/PhoB-type" evidence="3">
    <location>
        <begin position="129"/>
        <end position="228"/>
    </location>
</feature>
<dbReference type="PROSITE" id="PS51755">
    <property type="entry name" value="OMPR_PHOB"/>
    <property type="match status" value="1"/>
</dbReference>
<dbReference type="Gene3D" id="6.10.250.690">
    <property type="match status" value="1"/>
</dbReference>
<evidence type="ECO:0000313" key="7">
    <source>
        <dbReference type="Proteomes" id="UP000273143"/>
    </source>
</evidence>